<proteinExistence type="predicted"/>
<protein>
    <submittedName>
        <fullName evidence="2">DNA polymerase LigD, polymerase domain protein</fullName>
    </submittedName>
</protein>
<organism evidence="2 3">
    <name type="scientific">Mycobacterium kansasii</name>
    <dbReference type="NCBI Taxonomy" id="1768"/>
    <lineage>
        <taxon>Bacteria</taxon>
        <taxon>Bacillati</taxon>
        <taxon>Actinomycetota</taxon>
        <taxon>Actinomycetes</taxon>
        <taxon>Mycobacteriales</taxon>
        <taxon>Mycobacteriaceae</taxon>
        <taxon>Mycobacterium</taxon>
    </lineage>
</organism>
<dbReference type="InterPro" id="IPR014145">
    <property type="entry name" value="LigD_pol_dom"/>
</dbReference>
<accession>A0A1V3X1K9</accession>
<dbReference type="Pfam" id="PF21686">
    <property type="entry name" value="LigD_Prim-Pol"/>
    <property type="match status" value="1"/>
</dbReference>
<dbReference type="PANTHER" id="PTHR42705:SF3">
    <property type="entry name" value="ATP-DEPENDENT DNA LIGASE"/>
    <property type="match status" value="1"/>
</dbReference>
<comment type="caution">
    <text evidence="2">The sequence shown here is derived from an EMBL/GenBank/DDBJ whole genome shotgun (WGS) entry which is preliminary data.</text>
</comment>
<evidence type="ECO:0000313" key="3">
    <source>
        <dbReference type="Proteomes" id="UP000188532"/>
    </source>
</evidence>
<dbReference type="Proteomes" id="UP000188532">
    <property type="component" value="Unassembled WGS sequence"/>
</dbReference>
<dbReference type="PANTHER" id="PTHR42705">
    <property type="entry name" value="BIFUNCTIONAL NON-HOMOLOGOUS END JOINING PROTEIN LIGD"/>
    <property type="match status" value="1"/>
</dbReference>
<evidence type="ECO:0000259" key="1">
    <source>
        <dbReference type="Pfam" id="PF21686"/>
    </source>
</evidence>
<feature type="domain" description="DNA ligase D polymerase" evidence="1">
    <location>
        <begin position="33"/>
        <end position="105"/>
    </location>
</feature>
<dbReference type="AlphaFoldDB" id="A0A1V3X1K9"/>
<evidence type="ECO:0000313" key="2">
    <source>
        <dbReference type="EMBL" id="OOK73183.1"/>
    </source>
</evidence>
<dbReference type="InterPro" id="IPR052171">
    <property type="entry name" value="NHEJ_LigD"/>
</dbReference>
<sequence>MTAAADEVDVDGIRVRLTNPDKVYFPQLGSGGTKRRLVEYYLAVGRGPMLATLRDRPTHLQRFPDGIDGEEIYQKRVPQHHPDYLQTCRVTFPSGRTADALKVTHPRRSCGPRRWLP</sequence>
<gene>
    <name evidence="2" type="ORF">BZL29_5235</name>
</gene>
<reference evidence="2 3" key="1">
    <citation type="submission" date="2017-02" db="EMBL/GenBank/DDBJ databases">
        <title>Complete genome sequences of Mycobacterium kansasii strains isolated from rhesus macaques.</title>
        <authorList>
            <person name="Panda A."/>
            <person name="Nagaraj S."/>
            <person name="Zhao X."/>
            <person name="Tettelin H."/>
            <person name="Detolla L.J."/>
        </authorList>
    </citation>
    <scope>NUCLEOTIDE SEQUENCE [LARGE SCALE GENOMIC DNA]</scope>
    <source>
        <strain evidence="2 3">11-3469</strain>
    </source>
</reference>
<dbReference type="EMBL" id="MVBN01000005">
    <property type="protein sequence ID" value="OOK73183.1"/>
    <property type="molecule type" value="Genomic_DNA"/>
</dbReference>
<name>A0A1V3X1K9_MYCKA</name>
<dbReference type="Gene3D" id="3.90.920.10">
    <property type="entry name" value="DNA primase, PRIM domain"/>
    <property type="match status" value="1"/>
</dbReference>